<evidence type="ECO:0000256" key="6">
    <source>
        <dbReference type="ARBA" id="ARBA00022692"/>
    </source>
</evidence>
<sequence>MEDSSSPTRDIMNDPDFNPSNDDGNNDADTCRICRGEAAENEPLFYPCKCSGSIKFVHQDCLMEWLSHSQKKHCELCKTPFRFTKLYSPHMPQKLPASVFARHLAVSMARNMTTWLRLSLVVAVWLGILPFTIRQFWRFIFWFSDGGWPPSYPSMGAAHNASIGSALEIAHEIKTAALSGNGTSPASPFLASHTSPARMGGLVNKMAGYLTPFSVSLNMSAVDPLTAGFIKSLYFGFGLQSTAAGGQLNSTMAFQYLKNLSTSTPRTSLLSEVSFLKNMTRSSTINSIAITISEGYIITFSVVISFILVFLIREWVVQQQPGINMGAGFDAEFPGQGRRRNREPRVVPAAVDIPNIEEGARGIEQRDVRRPRRRLRLDDQQAGGGQDARPADNREGNLPGNALATHADAQAGPGEPSASYRPTLPGRDALDPAADLQRRLTEEPKMTREFLDIWQRAGANPVEVLRLIELEGLNEDMAYWVSAMKILQVPDAGSVDVDLSFSKGRPEKHRRRSIDAAWSAQATDSGSANRSRASSDTERNSSESWVDIPASNDDPMVPDIEENRDRETRIRSSHRDKGKGKENQGVHLNPVGSAVLNEDLATSQSSVPASLFDQPESRTKIYPESSWSFSNLPTPAKSSWDDEVPKDDVRDTFPQQEDKDWQSEQDGHVQRAIPRDREPDRALLRHRKIKSTGSDLEDTVWATSSTTSGQSASFESNQSTRGFEAEPVPQNWAQIVATDSTPASIASNEILEDHRLGAEQELDIEQAEDAHRQDVLPPPAAVARPVEPPGILGQVADWLWARPGIELHREEVADDDEQVVQDIAAEAPFVPRGIVQQDILPELQPQIMGPDVLNQDREVVAAALAAGLDPNDPDAVDEAEDFDGIMELVGMRGPLPGLLQNALFSAFLVALAVAIGVWIPYNIGRVTLLLAANPVPAFKLPIRLLFGCAAFLQDAALAFLGSVAYVIVFLGHLPFRAIFYFTDTANKPLAENLIGLSTKASGIAQTAFDHGMSGTINGLVNILESDFQTFSAASHESLLLLRSTTTASVAGLGANVRYIFTGDYHLTASVVLFFCQNALLQSWHFISNIPEVLLRPESWVISLEIAERATPLDPTLSVWGSCDRFWATFAGYTTLSVIGILYVNKGSPFSEGQVGREWEAAIIDLLHQAGGVMKVILIISIEMLAFPLYCGLLLDLALLPLFENATVMSRILFTIRSPLTSIFVHWFVGTCYMFHFALFVSMCRKIMRKGVLYFIRDPDDPTFHPVRDVLERNVATQLRKILFSALVYGALVVVCLGGVVWGIYFAFDGVLPIHWSSNEPVLEFPIDLLFYNFLMPLAVRFFKPSDGLHIMYTWWFRRCARMLRLTWFMFDERRRDEEGHYADESWSHLFSRTAEDWFSTEPSEAILPGENFIKDGRYVRTPASDQVRIPKGQRVFLEVTENNDRIDGATEGRAVSPHAKENPQFKQVYVPPYFRVRIFLFIFSIWLFAAVTGVGITVVPLVFGRRVFSWLLPAHVSKNDVYAFSIGIYILGTILYALLHLQQSVQYLREVLSVNSSTPRHLITRLRVMSTRVASVVWTYAAILFLLPTLSALLVEFYILIPMHTYFAVDEPHVVHFVQSWTLGLLYVKLTTRLILWYENSRPAQALRAVTRNGYLNPDARLATRSFIFPLTVVLGFLLGAPWVIASLACKSFLKQASSQEVKVIFRYAYPMMFAVVMVGVACWTLIGVVRGWKQRIKDEVYLIGERLHNFGDNKKGTNSVSIPALQRMET</sequence>
<dbReference type="InterPro" id="IPR057211">
    <property type="entry name" value="DUF7889"/>
</dbReference>
<dbReference type="Proteomes" id="UP001629113">
    <property type="component" value="Unassembled WGS sequence"/>
</dbReference>
<feature type="transmembrane region" description="Helical" evidence="15">
    <location>
        <begin position="1621"/>
        <end position="1638"/>
    </location>
</feature>
<evidence type="ECO:0000256" key="12">
    <source>
        <dbReference type="ARBA" id="ARBA00023136"/>
    </source>
</evidence>
<feature type="transmembrane region" description="Helical" evidence="15">
    <location>
        <begin position="1708"/>
        <end position="1730"/>
    </location>
</feature>
<keyword evidence="10" id="KW-0862">Zinc</keyword>
<keyword evidence="7" id="KW-0479">Metal-binding</keyword>
<comment type="subcellular location">
    <subcellularLocation>
        <location evidence="2">Membrane</location>
        <topology evidence="2">Multi-pass membrane protein</topology>
    </subcellularLocation>
</comment>
<feature type="compositionally biased region" description="Polar residues" evidence="14">
    <location>
        <begin position="520"/>
        <end position="532"/>
    </location>
</feature>
<keyword evidence="5" id="KW-0808">Transferase</keyword>
<dbReference type="EMBL" id="JBFCZG010000011">
    <property type="protein sequence ID" value="KAL3417465.1"/>
    <property type="molecule type" value="Genomic_DNA"/>
</dbReference>
<organism evidence="18 19">
    <name type="scientific">Phlyctema vagabunda</name>
    <dbReference type="NCBI Taxonomy" id="108571"/>
    <lineage>
        <taxon>Eukaryota</taxon>
        <taxon>Fungi</taxon>
        <taxon>Dikarya</taxon>
        <taxon>Ascomycota</taxon>
        <taxon>Pezizomycotina</taxon>
        <taxon>Leotiomycetes</taxon>
        <taxon>Helotiales</taxon>
        <taxon>Dermateaceae</taxon>
        <taxon>Phlyctema</taxon>
    </lineage>
</organism>
<feature type="transmembrane region" description="Helical" evidence="15">
    <location>
        <begin position="1521"/>
        <end position="1539"/>
    </location>
</feature>
<keyword evidence="11 15" id="KW-1133">Transmembrane helix</keyword>
<dbReference type="SMART" id="SM00744">
    <property type="entry name" value="RINGv"/>
    <property type="match status" value="1"/>
</dbReference>
<evidence type="ECO:0000256" key="5">
    <source>
        <dbReference type="ARBA" id="ARBA00022679"/>
    </source>
</evidence>
<evidence type="ECO:0000256" key="11">
    <source>
        <dbReference type="ARBA" id="ARBA00022989"/>
    </source>
</evidence>
<dbReference type="PROSITE" id="PS50089">
    <property type="entry name" value="ZF_RING_2"/>
    <property type="match status" value="1"/>
</dbReference>
<comment type="catalytic activity">
    <reaction evidence="1">
        <text>S-ubiquitinyl-[E2 ubiquitin-conjugating enzyme]-L-cysteine + [acceptor protein]-L-lysine = [E2 ubiquitin-conjugating enzyme]-L-cysteine + N(6)-ubiquitinyl-[acceptor protein]-L-lysine.</text>
        <dbReference type="EC" id="2.3.2.27"/>
    </reaction>
</comment>
<evidence type="ECO:0000313" key="18">
    <source>
        <dbReference type="EMBL" id="KAL3417465.1"/>
    </source>
</evidence>
<comment type="caution">
    <text evidence="18">The sequence shown here is derived from an EMBL/GenBank/DDBJ whole genome shotgun (WGS) entry which is preliminary data.</text>
</comment>
<dbReference type="Pfam" id="PF23113">
    <property type="entry name" value="MARCHF6_C"/>
    <property type="match status" value="1"/>
</dbReference>
<feature type="compositionally biased region" description="Basic and acidic residues" evidence="14">
    <location>
        <begin position="561"/>
        <end position="584"/>
    </location>
</feature>
<evidence type="ECO:0000259" key="16">
    <source>
        <dbReference type="PROSITE" id="PS50089"/>
    </source>
</evidence>
<feature type="compositionally biased region" description="Low complexity" evidence="14">
    <location>
        <begin position="703"/>
        <end position="716"/>
    </location>
</feature>
<evidence type="ECO:0000256" key="9">
    <source>
        <dbReference type="ARBA" id="ARBA00022786"/>
    </source>
</evidence>
<evidence type="ECO:0000313" key="19">
    <source>
        <dbReference type="Proteomes" id="UP001629113"/>
    </source>
</evidence>
<dbReference type="PANTHER" id="PTHR13145">
    <property type="entry name" value="SSM4 PROTEIN"/>
    <property type="match status" value="1"/>
</dbReference>
<feature type="transmembrane region" description="Helical" evidence="15">
    <location>
        <begin position="1222"/>
        <end position="1240"/>
    </location>
</feature>
<evidence type="ECO:0000259" key="17">
    <source>
        <dbReference type="PROSITE" id="PS51292"/>
    </source>
</evidence>
<dbReference type="EC" id="2.3.2.27" evidence="4"/>
<feature type="transmembrane region" description="Helical" evidence="15">
    <location>
        <begin position="944"/>
        <end position="970"/>
    </location>
</feature>
<feature type="compositionally biased region" description="Polar residues" evidence="14">
    <location>
        <begin position="625"/>
        <end position="637"/>
    </location>
</feature>
<evidence type="ECO:0000256" key="13">
    <source>
        <dbReference type="PROSITE-ProRule" id="PRU00175"/>
    </source>
</evidence>
<dbReference type="InterPro" id="IPR011016">
    <property type="entry name" value="Znf_RING-CH"/>
</dbReference>
<dbReference type="InterPro" id="IPR001841">
    <property type="entry name" value="Znf_RING"/>
</dbReference>
<feature type="transmembrane region" description="Helical" evidence="15">
    <location>
        <begin position="1667"/>
        <end position="1688"/>
    </location>
</feature>
<evidence type="ECO:0000256" key="14">
    <source>
        <dbReference type="SAM" id="MobiDB-lite"/>
    </source>
</evidence>
<feature type="region of interest" description="Disordered" evidence="14">
    <location>
        <begin position="625"/>
        <end position="725"/>
    </location>
</feature>
<proteinExistence type="predicted"/>
<dbReference type="Pfam" id="PF25417">
    <property type="entry name" value="DUF7889"/>
    <property type="match status" value="1"/>
</dbReference>
<dbReference type="Pfam" id="PF12906">
    <property type="entry name" value="RINGv"/>
    <property type="match status" value="1"/>
</dbReference>
<evidence type="ECO:0000256" key="8">
    <source>
        <dbReference type="ARBA" id="ARBA00022771"/>
    </source>
</evidence>
<feature type="transmembrane region" description="Helical" evidence="15">
    <location>
        <begin position="114"/>
        <end position="133"/>
    </location>
</feature>
<dbReference type="PROSITE" id="PS51292">
    <property type="entry name" value="ZF_RING_CH"/>
    <property type="match status" value="1"/>
</dbReference>
<feature type="transmembrane region" description="Helical" evidence="15">
    <location>
        <begin position="1324"/>
        <end position="1342"/>
    </location>
</feature>
<dbReference type="Gene3D" id="3.30.40.10">
    <property type="entry name" value="Zinc/RING finger domain, C3HC4 (zinc finger)"/>
    <property type="match status" value="1"/>
</dbReference>
<evidence type="ECO:0000256" key="2">
    <source>
        <dbReference type="ARBA" id="ARBA00004141"/>
    </source>
</evidence>
<dbReference type="SUPFAM" id="SSF57850">
    <property type="entry name" value="RING/U-box"/>
    <property type="match status" value="1"/>
</dbReference>
<feature type="transmembrane region" description="Helical" evidence="15">
    <location>
        <begin position="1478"/>
        <end position="1501"/>
    </location>
</feature>
<feature type="transmembrane region" description="Helical" evidence="15">
    <location>
        <begin position="1281"/>
        <end position="1304"/>
    </location>
</feature>
<accession>A0ABR4P2C8</accession>
<feature type="compositionally biased region" description="Basic and acidic residues" evidence="14">
    <location>
        <begin position="646"/>
        <end position="683"/>
    </location>
</feature>
<keyword evidence="6 15" id="KW-0812">Transmembrane</keyword>
<gene>
    <name evidence="18" type="ORF">PVAG01_11465</name>
</gene>
<feature type="region of interest" description="Disordered" evidence="14">
    <location>
        <begin position="362"/>
        <end position="430"/>
    </location>
</feature>
<name>A0ABR4P2C8_9HELO</name>
<dbReference type="InterPro" id="IPR013083">
    <property type="entry name" value="Znf_RING/FYVE/PHD"/>
</dbReference>
<evidence type="ECO:0000256" key="15">
    <source>
        <dbReference type="SAM" id="Phobius"/>
    </source>
</evidence>
<dbReference type="PANTHER" id="PTHR13145:SF0">
    <property type="entry name" value="E3 UBIQUITIN-PROTEIN LIGASE MARCHF6"/>
    <property type="match status" value="1"/>
</dbReference>
<feature type="domain" description="RING-type" evidence="16">
    <location>
        <begin position="31"/>
        <end position="78"/>
    </location>
</feature>
<feature type="transmembrane region" description="Helical" evidence="15">
    <location>
        <begin position="1577"/>
        <end position="1601"/>
    </location>
</feature>
<keyword evidence="8 13" id="KW-0863">Zinc-finger</keyword>
<dbReference type="InterPro" id="IPR056521">
    <property type="entry name" value="MARCHF6-like_C"/>
</dbReference>
<evidence type="ECO:0000256" key="10">
    <source>
        <dbReference type="ARBA" id="ARBA00022833"/>
    </source>
</evidence>
<evidence type="ECO:0000256" key="3">
    <source>
        <dbReference type="ARBA" id="ARBA00004906"/>
    </source>
</evidence>
<protein>
    <recommendedName>
        <fullName evidence="4">RING-type E3 ubiquitin transferase</fullName>
        <ecNumber evidence="4">2.3.2.27</ecNumber>
    </recommendedName>
</protein>
<evidence type="ECO:0000256" key="7">
    <source>
        <dbReference type="ARBA" id="ARBA00022723"/>
    </source>
</evidence>
<keyword evidence="19" id="KW-1185">Reference proteome</keyword>
<feature type="transmembrane region" description="Helical" evidence="15">
    <location>
        <begin position="1175"/>
        <end position="1202"/>
    </location>
</feature>
<comment type="pathway">
    <text evidence="3">Protein modification; protein ubiquitination.</text>
</comment>
<feature type="region of interest" description="Disordered" evidence="14">
    <location>
        <begin position="1"/>
        <end position="24"/>
    </location>
</feature>
<reference evidence="18 19" key="1">
    <citation type="submission" date="2024-06" db="EMBL/GenBank/DDBJ databases">
        <title>Complete genome of Phlyctema vagabunda strain 19-DSS-EL-015.</title>
        <authorList>
            <person name="Fiorenzani C."/>
        </authorList>
    </citation>
    <scope>NUCLEOTIDE SEQUENCE [LARGE SCALE GENOMIC DNA]</scope>
    <source>
        <strain evidence="18 19">19-DSS-EL-015</strain>
    </source>
</reference>
<feature type="region of interest" description="Disordered" evidence="14">
    <location>
        <begin position="500"/>
        <end position="588"/>
    </location>
</feature>
<keyword evidence="12 15" id="KW-0472">Membrane</keyword>
<evidence type="ECO:0000256" key="1">
    <source>
        <dbReference type="ARBA" id="ARBA00000900"/>
    </source>
</evidence>
<dbReference type="CDD" id="cd16702">
    <property type="entry name" value="RING_CH-C4HC3_MARCH6"/>
    <property type="match status" value="1"/>
</dbReference>
<feature type="transmembrane region" description="Helical" evidence="15">
    <location>
        <begin position="902"/>
        <end position="923"/>
    </location>
</feature>
<keyword evidence="9" id="KW-0833">Ubl conjugation pathway</keyword>
<evidence type="ECO:0000256" key="4">
    <source>
        <dbReference type="ARBA" id="ARBA00012483"/>
    </source>
</evidence>
<feature type="domain" description="RING-CH-type" evidence="17">
    <location>
        <begin position="23"/>
        <end position="84"/>
    </location>
</feature>